<keyword evidence="5" id="KW-0963">Cytoplasm</keyword>
<name>A0A814KD68_9BILA</name>
<reference evidence="11" key="1">
    <citation type="submission" date="2021-02" db="EMBL/GenBank/DDBJ databases">
        <authorList>
            <person name="Nowell W R."/>
        </authorList>
    </citation>
    <scope>NUCLEOTIDE SEQUENCE</scope>
</reference>
<evidence type="ECO:0000313" key="11">
    <source>
        <dbReference type="EMBL" id="CAF1050893.1"/>
    </source>
</evidence>
<evidence type="ECO:0000256" key="9">
    <source>
        <dbReference type="ARBA" id="ARBA00023273"/>
    </source>
</evidence>
<dbReference type="AlphaFoldDB" id="A0A814KD68"/>
<dbReference type="OrthoDB" id="536093at2759"/>
<keyword evidence="13" id="KW-1185">Reference proteome</keyword>
<evidence type="ECO:0000256" key="4">
    <source>
        <dbReference type="ARBA" id="ARBA00021752"/>
    </source>
</evidence>
<evidence type="ECO:0000313" key="12">
    <source>
        <dbReference type="EMBL" id="CAF3820421.1"/>
    </source>
</evidence>
<evidence type="ECO:0000256" key="7">
    <source>
        <dbReference type="ARBA" id="ARBA00023069"/>
    </source>
</evidence>
<evidence type="ECO:0000313" key="13">
    <source>
        <dbReference type="Proteomes" id="UP000663829"/>
    </source>
</evidence>
<evidence type="ECO:0000256" key="2">
    <source>
        <dbReference type="ARBA" id="ARBA00004611"/>
    </source>
</evidence>
<comment type="caution">
    <text evidence="11">The sequence shown here is derived from an EMBL/GenBank/DDBJ whole genome shotgun (WGS) entry which is preliminary data.</text>
</comment>
<evidence type="ECO:0000256" key="8">
    <source>
        <dbReference type="ARBA" id="ARBA00023212"/>
    </source>
</evidence>
<feature type="coiled-coil region" evidence="10">
    <location>
        <begin position="214"/>
        <end position="248"/>
    </location>
</feature>
<protein>
    <recommendedName>
        <fullName evidence="4">Dynein regulatory complex protein 10</fullName>
    </recommendedName>
</protein>
<evidence type="ECO:0000256" key="5">
    <source>
        <dbReference type="ARBA" id="ARBA00022490"/>
    </source>
</evidence>
<accession>A0A814KD68</accession>
<proteinExistence type="inferred from homology"/>
<dbReference type="PANTHER" id="PTHR31598">
    <property type="entry name" value="IQ DOMAIN-CONTAINING PROTEIN D"/>
    <property type="match status" value="1"/>
</dbReference>
<keyword evidence="7" id="KW-0969">Cilium</keyword>
<dbReference type="InterPro" id="IPR042815">
    <property type="entry name" value="DRC10"/>
</dbReference>
<evidence type="ECO:0000256" key="3">
    <source>
        <dbReference type="ARBA" id="ARBA00009071"/>
    </source>
</evidence>
<keyword evidence="9" id="KW-0966">Cell projection</keyword>
<dbReference type="EMBL" id="CAJOBC010004244">
    <property type="protein sequence ID" value="CAF3820421.1"/>
    <property type="molecule type" value="Genomic_DNA"/>
</dbReference>
<dbReference type="Proteomes" id="UP000663829">
    <property type="component" value="Unassembled WGS sequence"/>
</dbReference>
<evidence type="ECO:0000256" key="1">
    <source>
        <dbReference type="ARBA" id="ARBA00003029"/>
    </source>
</evidence>
<comment type="subcellular location">
    <subcellularLocation>
        <location evidence="2">Cytoplasm</location>
        <location evidence="2">Cytoskeleton</location>
        <location evidence="2">Flagellum axoneme</location>
    </subcellularLocation>
</comment>
<dbReference type="EMBL" id="CAJNOQ010004245">
    <property type="protein sequence ID" value="CAF1050893.1"/>
    <property type="molecule type" value="Genomic_DNA"/>
</dbReference>
<comment type="function">
    <text evidence="1">Component of the nexin-dynein regulatory complex (N-DRC), a key regulator of ciliary/flagellar motility which maintains the alignment and integrity of the distal axoneme and regulates microtubule sliding in motile axonemes.</text>
</comment>
<keyword evidence="8" id="KW-0206">Cytoskeleton</keyword>
<keyword evidence="10" id="KW-0175">Coiled coil</keyword>
<comment type="similarity">
    <text evidence="3">Belongs to the DRC10 family.</text>
</comment>
<evidence type="ECO:0000256" key="10">
    <source>
        <dbReference type="SAM" id="Coils"/>
    </source>
</evidence>
<organism evidence="11 13">
    <name type="scientific">Didymodactylos carnosus</name>
    <dbReference type="NCBI Taxonomy" id="1234261"/>
    <lineage>
        <taxon>Eukaryota</taxon>
        <taxon>Metazoa</taxon>
        <taxon>Spiralia</taxon>
        <taxon>Gnathifera</taxon>
        <taxon>Rotifera</taxon>
        <taxon>Eurotatoria</taxon>
        <taxon>Bdelloidea</taxon>
        <taxon>Philodinida</taxon>
        <taxon>Philodinidae</taxon>
        <taxon>Didymodactylos</taxon>
    </lineage>
</organism>
<gene>
    <name evidence="11" type="ORF">GPM918_LOCUS16277</name>
    <name evidence="12" type="ORF">SRO942_LOCUS16276</name>
</gene>
<keyword evidence="6" id="KW-0282">Flagellum</keyword>
<sequence>MAAAVFLPPISPNAKTTKYPSSPRSSEIKHIRLQLDPLRLHEPARTKLSTLETQRIMVVFDDLVRKIELVRYLPIIFNHMELFKSLLDQNTIAEIDRHNRLKIAYESGRSLKSISNILESLPQYENYSKRLGLTTSQQQTEKAAYQYYVQQSIRNIVRNILHNNQFDIIKQTLASNNLLPEEKDVMKILKTLKENAMERFLTTPNEEREKVEEIRNLNDRLISNEGVIRKLEKELNDAIQERDTENGETGAYPHNSKTLRDDRILVISM</sequence>
<dbReference type="PANTHER" id="PTHR31598:SF1">
    <property type="entry name" value="DYNEIN REGULATORY COMPLEX PROTEIN 10"/>
    <property type="match status" value="1"/>
</dbReference>
<dbReference type="Proteomes" id="UP000681722">
    <property type="component" value="Unassembled WGS sequence"/>
</dbReference>
<evidence type="ECO:0000256" key="6">
    <source>
        <dbReference type="ARBA" id="ARBA00022846"/>
    </source>
</evidence>